<sequence length="715" mass="82894">MIRYNINRIIVICALSLLLIFIFVNKNKEPKPETPQIHESMTAYEQPTTLLVQPKTSIEQKENERKSVNLKPEKFFVFSPKCKIPYVDPFTTEFVDSTYQVPLMECTKDPDLFSISYSRKNRHYILHLNQEVREKLYSNITDLYCVYRETVAGKNDSYCMTYPPRHFRGDVIVPRHFLGIVVQCNDMKNLSQVVHADAFAFAQYPENRNETSDAWNGANYPSVLLFGIDSMSRMNFPRTMPLTSKFIRQQGWYEMEGYNKVGDNTLPNLLAVLTGRSPSEWSKKCNLKIPGCFDFVTYLWDHFRSAGYLTAYAEDLPTISTFNYLKSGFTKKPVDFYLRPFMVVVENVLKTTEFFSQKYCLGRRTGFSYILDYAKQLIERFVKESPKPLFGLFWTSSCTHDHPRGGKLLDESFVHYMKQFRDFGLFDKAIVVLFSDHGSRYGELAQHPSGFLEERLPMLHIYLPPWYRRRHPQVARALQLNRNRLTSSYDLHLGIRSVLETIRPGLTFVGSAKCFGCRSIFEVVPKNRGCEDANIPYHWCACDTFVPVPTSGITKKLAGILVYRMNKYLAQLGLDADCQRLYLAKVVNAKRQLHFDEVGVEIGPLDGMETFQLQFTTAPNNGEFRSVIHSDDTGTYIDIDLEGLSRLNSYRNESHCVEDALAKKMCVCRKHNSHDFSIEDKYTKKRKVKYAWMEENEDEYDDTNNNETFGVVRIK</sequence>
<dbReference type="AlphaFoldDB" id="A0AAU9FPW3"/>
<dbReference type="FunFam" id="3.40.720.10:FF:000017">
    <property type="entry name" value="Predicted protein"/>
    <property type="match status" value="1"/>
</dbReference>
<keyword evidence="1" id="KW-0812">Transmembrane</keyword>
<evidence type="ECO:0000313" key="2">
    <source>
        <dbReference type="EMBL" id="BFF97883.1"/>
    </source>
</evidence>
<proteinExistence type="predicted"/>
<protein>
    <submittedName>
        <fullName evidence="2">Uncharacterized protein</fullName>
    </submittedName>
</protein>
<keyword evidence="1" id="KW-0472">Membrane</keyword>
<evidence type="ECO:0000256" key="1">
    <source>
        <dbReference type="SAM" id="Phobius"/>
    </source>
</evidence>
<dbReference type="GO" id="GO:0005615">
    <property type="term" value="C:extracellular space"/>
    <property type="evidence" value="ECO:0007669"/>
    <property type="project" value="TreeGrafter"/>
</dbReference>
<dbReference type="InterPro" id="IPR017850">
    <property type="entry name" value="Alkaline_phosphatase_core_sf"/>
</dbReference>
<accession>A0AAU9FPW3</accession>
<feature type="transmembrane region" description="Helical" evidence="1">
    <location>
        <begin position="6"/>
        <end position="24"/>
    </location>
</feature>
<dbReference type="CDD" id="cd16021">
    <property type="entry name" value="ALP_like"/>
    <property type="match status" value="1"/>
</dbReference>
<organism evidence="2 3">
    <name type="scientific">Drosophila madeirensis</name>
    <name type="common">Fruit fly</name>
    <dbReference type="NCBI Taxonomy" id="30013"/>
    <lineage>
        <taxon>Eukaryota</taxon>
        <taxon>Metazoa</taxon>
        <taxon>Ecdysozoa</taxon>
        <taxon>Arthropoda</taxon>
        <taxon>Hexapoda</taxon>
        <taxon>Insecta</taxon>
        <taxon>Pterygota</taxon>
        <taxon>Neoptera</taxon>
        <taxon>Endopterygota</taxon>
        <taxon>Diptera</taxon>
        <taxon>Brachycera</taxon>
        <taxon>Muscomorpha</taxon>
        <taxon>Ephydroidea</taxon>
        <taxon>Drosophilidae</taxon>
        <taxon>Drosophila</taxon>
        <taxon>Sophophora</taxon>
    </lineage>
</organism>
<evidence type="ECO:0000313" key="3">
    <source>
        <dbReference type="Proteomes" id="UP001500889"/>
    </source>
</evidence>
<dbReference type="PANTHER" id="PTHR10974:SF9">
    <property type="entry name" value="DUF229 DOMAIN CONTAINING PROTEIN-RELATED"/>
    <property type="match status" value="1"/>
</dbReference>
<keyword evidence="1" id="KW-1133">Transmembrane helix</keyword>
<dbReference type="EMBL" id="AP029265">
    <property type="protein sequence ID" value="BFF97883.1"/>
    <property type="molecule type" value="Genomic_DNA"/>
</dbReference>
<dbReference type="InterPro" id="IPR004245">
    <property type="entry name" value="DUF229"/>
</dbReference>
<dbReference type="PANTHER" id="PTHR10974">
    <property type="entry name" value="FI08016P-RELATED"/>
    <property type="match status" value="1"/>
</dbReference>
<dbReference type="Proteomes" id="UP001500889">
    <property type="component" value="Chromosome J"/>
</dbReference>
<reference evidence="2 3" key="1">
    <citation type="submission" date="2024-02" db="EMBL/GenBank/DDBJ databases">
        <title>A chromosome-level genome assembly of Drosophila madeirensis, a fruit fly species endemic to Madeira island.</title>
        <authorList>
            <person name="Tomihara K."/>
            <person name="Llopart A."/>
            <person name="Yamamoto D."/>
        </authorList>
    </citation>
    <scope>NUCLEOTIDE SEQUENCE [LARGE SCALE GENOMIC DNA]</scope>
    <source>
        <strain evidence="2 3">RF1</strain>
    </source>
</reference>
<dbReference type="SUPFAM" id="SSF53649">
    <property type="entry name" value="Alkaline phosphatase-like"/>
    <property type="match status" value="1"/>
</dbReference>
<keyword evidence="3" id="KW-1185">Reference proteome</keyword>
<gene>
    <name evidence="2" type="ORF">DMAD_06191</name>
</gene>
<dbReference type="Pfam" id="PF02995">
    <property type="entry name" value="DUF229"/>
    <property type="match status" value="1"/>
</dbReference>
<dbReference type="Gene3D" id="3.40.720.10">
    <property type="entry name" value="Alkaline Phosphatase, subunit A"/>
    <property type="match status" value="1"/>
</dbReference>
<name>A0AAU9FPW3_DROMD</name>